<reference evidence="1 2" key="2">
    <citation type="submission" date="2013-09" db="EMBL/GenBank/DDBJ databases">
        <title>Whole genome comparison of six Crocosphaera watsonii strains with differing phenotypes.</title>
        <authorList>
            <person name="Bench S.R."/>
            <person name="Heller P."/>
            <person name="Frank I."/>
            <person name="Arciniega M."/>
            <person name="Shilova I.N."/>
            <person name="Zehr J.P."/>
        </authorList>
    </citation>
    <scope>NUCLEOTIDE SEQUENCE [LARGE SCALE GENOMIC DNA]</scope>
    <source>
        <strain evidence="1 2">WH 0005</strain>
    </source>
</reference>
<evidence type="ECO:0000313" key="1">
    <source>
        <dbReference type="EMBL" id="CCQ55356.1"/>
    </source>
</evidence>
<name>T2IP78_CROWT</name>
<evidence type="ECO:0000313" key="2">
    <source>
        <dbReference type="Proteomes" id="UP000017981"/>
    </source>
</evidence>
<comment type="caution">
    <text evidence="1">The sequence shown here is derived from an EMBL/GenBank/DDBJ whole genome shotgun (WGS) entry which is preliminary data.</text>
</comment>
<dbReference type="Proteomes" id="UP000017981">
    <property type="component" value="Unassembled WGS sequence"/>
</dbReference>
<organism evidence="1 2">
    <name type="scientific">Crocosphaera watsonii WH 0005</name>
    <dbReference type="NCBI Taxonomy" id="423472"/>
    <lineage>
        <taxon>Bacteria</taxon>
        <taxon>Bacillati</taxon>
        <taxon>Cyanobacteriota</taxon>
        <taxon>Cyanophyceae</taxon>
        <taxon>Oscillatoriophycideae</taxon>
        <taxon>Chroococcales</taxon>
        <taxon>Aphanothecaceae</taxon>
        <taxon>Crocosphaera</taxon>
    </lineage>
</organism>
<reference evidence="1 2" key="1">
    <citation type="submission" date="2013-01" db="EMBL/GenBank/DDBJ databases">
        <authorList>
            <person name="Bench S."/>
        </authorList>
    </citation>
    <scope>NUCLEOTIDE SEQUENCE [LARGE SCALE GENOMIC DNA]</scope>
    <source>
        <strain evidence="1 2">WH 0005</strain>
    </source>
</reference>
<gene>
    <name evidence="1" type="ORF">CWATWH0005_4566</name>
</gene>
<sequence length="45" mass="5228">MFENLTHFRHNISIKFGHTKLYHRFNTGGDWGDWGRLGETGGAKH</sequence>
<dbReference type="AlphaFoldDB" id="T2IP78"/>
<accession>T2IP78</accession>
<protein>
    <submittedName>
        <fullName evidence="1">Uncharacterized protein</fullName>
    </submittedName>
</protein>
<dbReference type="EMBL" id="CAQL01000366">
    <property type="protein sequence ID" value="CCQ55356.1"/>
    <property type="molecule type" value="Genomic_DNA"/>
</dbReference>
<proteinExistence type="predicted"/>